<gene>
    <name evidence="3" type="ORF">HZS54_09320</name>
</gene>
<dbReference type="InterPro" id="IPR013373">
    <property type="entry name" value="Flagellin/pilin_N_arc"/>
</dbReference>
<dbReference type="InterPro" id="IPR012859">
    <property type="entry name" value="Pilin_N_archaeal"/>
</dbReference>
<organism evidence="3 4">
    <name type="scientific">Halosimplex pelagicum</name>
    <dbReference type="NCBI Taxonomy" id="869886"/>
    <lineage>
        <taxon>Archaea</taxon>
        <taxon>Methanobacteriati</taxon>
        <taxon>Methanobacteriota</taxon>
        <taxon>Stenosarchaea group</taxon>
        <taxon>Halobacteria</taxon>
        <taxon>Halobacteriales</taxon>
        <taxon>Haloarculaceae</taxon>
        <taxon>Halosimplex</taxon>
    </lineage>
</organism>
<evidence type="ECO:0000313" key="4">
    <source>
        <dbReference type="Proteomes" id="UP000509346"/>
    </source>
</evidence>
<feature type="domain" description="Archaeal Type IV pilin N-terminal" evidence="2">
    <location>
        <begin position="8"/>
        <end position="77"/>
    </location>
</feature>
<dbReference type="NCBIfam" id="TIGR02537">
    <property type="entry name" value="arch_flag_Nterm"/>
    <property type="match status" value="1"/>
</dbReference>
<feature type="region of interest" description="Disordered" evidence="1">
    <location>
        <begin position="272"/>
        <end position="294"/>
    </location>
</feature>
<proteinExistence type="predicted"/>
<evidence type="ECO:0000313" key="3">
    <source>
        <dbReference type="EMBL" id="QLH81811.1"/>
    </source>
</evidence>
<dbReference type="OrthoDB" id="234818at2157"/>
<reference evidence="3 4" key="1">
    <citation type="submission" date="2020-07" db="EMBL/GenBank/DDBJ databases">
        <title>Halosimplex litoreum sp. nov. and Halosimplex rubrum sp. nov., isolated from different salt environments.</title>
        <authorList>
            <person name="Cui H."/>
        </authorList>
    </citation>
    <scope>NUCLEOTIDE SEQUENCE [LARGE SCALE GENOMIC DNA]</scope>
    <source>
        <strain evidence="3 4">R2</strain>
    </source>
</reference>
<keyword evidence="4" id="KW-1185">Reference proteome</keyword>
<dbReference type="RefSeq" id="WP_179922181.1">
    <property type="nucleotide sequence ID" value="NZ_CP058909.1"/>
</dbReference>
<dbReference type="EMBL" id="CP058909">
    <property type="protein sequence ID" value="QLH81811.1"/>
    <property type="molecule type" value="Genomic_DNA"/>
</dbReference>
<protein>
    <submittedName>
        <fullName evidence="3">Type IV pilin N-terminal domain-containing protein</fullName>
    </submittedName>
</protein>
<evidence type="ECO:0000259" key="2">
    <source>
        <dbReference type="Pfam" id="PF07790"/>
    </source>
</evidence>
<dbReference type="Proteomes" id="UP000509346">
    <property type="component" value="Chromosome"/>
</dbReference>
<dbReference type="AlphaFoldDB" id="A0A7D5T390"/>
<dbReference type="GeneID" id="56082787"/>
<name>A0A7D5T390_9EURY</name>
<dbReference type="Pfam" id="PF07790">
    <property type="entry name" value="Pilin_N"/>
    <property type="match status" value="1"/>
</dbReference>
<evidence type="ECO:0000256" key="1">
    <source>
        <dbReference type="SAM" id="MobiDB-lite"/>
    </source>
</evidence>
<sequence length="294" mass="31007">MRSRRARRGLSPVIGTVLLVAIAVLLASAAAYVAFGATEEREPAPEVTMDLEPGERPAAYELELTNGERLDGEKVALRGAADENALRNRDLLAGDSVAVFPVRERLQLVWFGEHGSSYVLREFEVEPGVPEADRTCPWLEGEKADGASTITIDFVLECDVVAQVDITLETGGVVVGSIDSRNGNVDIDNGDLTVYGPVAADQSVDIDDANVVGSVSADDDIAVDGAEIWGDVRGPDVDVDTATVQGSVRSANQVDLDGVTVTGHVYAPSVSCSDSPTIDGEPCSSYAPKDPSDY</sequence>
<accession>A0A7D5T390</accession>
<dbReference type="KEGG" id="hpel:HZS54_09320"/>